<gene>
    <name evidence="7" type="ORF">AKL17_0537</name>
</gene>
<organism evidence="7 8">
    <name type="scientific">Frigidibacter mobilis</name>
    <dbReference type="NCBI Taxonomy" id="1335048"/>
    <lineage>
        <taxon>Bacteria</taxon>
        <taxon>Pseudomonadati</taxon>
        <taxon>Pseudomonadota</taxon>
        <taxon>Alphaproteobacteria</taxon>
        <taxon>Rhodobacterales</taxon>
        <taxon>Paracoccaceae</taxon>
        <taxon>Frigidibacter</taxon>
    </lineage>
</organism>
<feature type="chain" id="PRO_5007811931" evidence="5">
    <location>
        <begin position="20"/>
        <end position="220"/>
    </location>
</feature>
<dbReference type="Gene3D" id="3.30.1330.60">
    <property type="entry name" value="OmpA-like domain"/>
    <property type="match status" value="1"/>
</dbReference>
<protein>
    <submittedName>
        <fullName evidence="7">OmpA family protein</fullName>
    </submittedName>
</protein>
<dbReference type="PROSITE" id="PS01068">
    <property type="entry name" value="OMPA_1"/>
    <property type="match status" value="1"/>
</dbReference>
<keyword evidence="2 4" id="KW-0472">Membrane</keyword>
<dbReference type="EMBL" id="CP012661">
    <property type="protein sequence ID" value="AMY67797.1"/>
    <property type="molecule type" value="Genomic_DNA"/>
</dbReference>
<evidence type="ECO:0000256" key="1">
    <source>
        <dbReference type="ARBA" id="ARBA00004442"/>
    </source>
</evidence>
<dbReference type="AlphaFoldDB" id="A0A159YZD9"/>
<dbReference type="PROSITE" id="PS51257">
    <property type="entry name" value="PROKAR_LIPOPROTEIN"/>
    <property type="match status" value="1"/>
</dbReference>
<dbReference type="InterPro" id="IPR050330">
    <property type="entry name" value="Bact_OuterMem_StrucFunc"/>
</dbReference>
<dbReference type="OrthoDB" id="9782229at2"/>
<accession>A0A159YZD9</accession>
<feature type="domain" description="OmpA-like" evidence="6">
    <location>
        <begin position="103"/>
        <end position="220"/>
    </location>
</feature>
<dbReference type="Pfam" id="PF00691">
    <property type="entry name" value="OmpA"/>
    <property type="match status" value="1"/>
</dbReference>
<evidence type="ECO:0000256" key="5">
    <source>
        <dbReference type="SAM" id="SignalP"/>
    </source>
</evidence>
<sequence>MNAKTPLLLAISASLGLTACVESGYPAGGAGQPNNARNAAIAGAVVGGVLGATADGDERLTKAAAGALAGAAIGGVAGSLLDRQARELQSEIGGNGTTVTNTGSNLVVNMPQDVLFATDSATVSSAVTNDLYALASSLNRYPNTRVEVIGHTDNTGSAAYNQDLSQRRAAAVAQVIRNGGVAPQRVVYYGRGYDQPIASNATPEGRAQNRRVQIIITPTN</sequence>
<dbReference type="Proteomes" id="UP000076128">
    <property type="component" value="Chromosome"/>
</dbReference>
<dbReference type="CDD" id="cd07185">
    <property type="entry name" value="OmpA_C-like"/>
    <property type="match status" value="1"/>
</dbReference>
<dbReference type="GO" id="GO:0009279">
    <property type="term" value="C:cell outer membrane"/>
    <property type="evidence" value="ECO:0007669"/>
    <property type="project" value="UniProtKB-SubCell"/>
</dbReference>
<evidence type="ECO:0000256" key="4">
    <source>
        <dbReference type="PROSITE-ProRule" id="PRU00473"/>
    </source>
</evidence>
<keyword evidence="8" id="KW-1185">Reference proteome</keyword>
<dbReference type="RefSeq" id="WP_066809453.1">
    <property type="nucleotide sequence ID" value="NZ_CP012661.1"/>
</dbReference>
<dbReference type="InterPro" id="IPR006664">
    <property type="entry name" value="OMP_bac"/>
</dbReference>
<keyword evidence="5" id="KW-0732">Signal</keyword>
<proteinExistence type="predicted"/>
<dbReference type="STRING" id="1335048.AKL17_0537"/>
<dbReference type="InterPro" id="IPR006665">
    <property type="entry name" value="OmpA-like"/>
</dbReference>
<dbReference type="PANTHER" id="PTHR30329:SF21">
    <property type="entry name" value="LIPOPROTEIN YIAD-RELATED"/>
    <property type="match status" value="1"/>
</dbReference>
<dbReference type="InterPro" id="IPR006690">
    <property type="entry name" value="OMPA-like_CS"/>
</dbReference>
<reference evidence="7 8" key="1">
    <citation type="submission" date="2015-09" db="EMBL/GenBank/DDBJ databases">
        <title>Complete genome sequence of Defluviimonas alba cai42t isolated from an oilfield in Xinjiang.</title>
        <authorList>
            <person name="Geng S."/>
            <person name="Pan X."/>
            <person name="Wu X."/>
        </authorList>
    </citation>
    <scope>NUCLEOTIDE SEQUENCE [LARGE SCALE GENOMIC DNA]</scope>
    <source>
        <strain evidence="8">cai42</strain>
    </source>
</reference>
<evidence type="ECO:0000259" key="6">
    <source>
        <dbReference type="PROSITE" id="PS51123"/>
    </source>
</evidence>
<comment type="subcellular location">
    <subcellularLocation>
        <location evidence="1">Cell outer membrane</location>
    </subcellularLocation>
</comment>
<dbReference type="SUPFAM" id="SSF103088">
    <property type="entry name" value="OmpA-like"/>
    <property type="match status" value="1"/>
</dbReference>
<dbReference type="PROSITE" id="PS51123">
    <property type="entry name" value="OMPA_2"/>
    <property type="match status" value="1"/>
</dbReference>
<dbReference type="PRINTS" id="PR01023">
    <property type="entry name" value="NAFLGMOTY"/>
</dbReference>
<dbReference type="PANTHER" id="PTHR30329">
    <property type="entry name" value="STATOR ELEMENT OF FLAGELLAR MOTOR COMPLEX"/>
    <property type="match status" value="1"/>
</dbReference>
<name>A0A159YZD9_9RHOB</name>
<keyword evidence="3" id="KW-0998">Cell outer membrane</keyword>
<evidence type="ECO:0000313" key="7">
    <source>
        <dbReference type="EMBL" id="AMY67797.1"/>
    </source>
</evidence>
<dbReference type="InterPro" id="IPR036737">
    <property type="entry name" value="OmpA-like_sf"/>
</dbReference>
<evidence type="ECO:0000256" key="2">
    <source>
        <dbReference type="ARBA" id="ARBA00023136"/>
    </source>
</evidence>
<evidence type="ECO:0000313" key="8">
    <source>
        <dbReference type="Proteomes" id="UP000076128"/>
    </source>
</evidence>
<dbReference type="PRINTS" id="PR01021">
    <property type="entry name" value="OMPADOMAIN"/>
</dbReference>
<feature type="signal peptide" evidence="5">
    <location>
        <begin position="1"/>
        <end position="19"/>
    </location>
</feature>
<dbReference type="KEGG" id="daa:AKL17_0537"/>
<dbReference type="PATRIC" id="fig|1335048.3.peg.557"/>
<evidence type="ECO:0000256" key="3">
    <source>
        <dbReference type="ARBA" id="ARBA00023237"/>
    </source>
</evidence>